<protein>
    <submittedName>
        <fullName evidence="1">Cupin domain-containing protein</fullName>
    </submittedName>
</protein>
<gene>
    <name evidence="1" type="ORF">NHN17_11255</name>
</gene>
<proteinExistence type="predicted"/>
<dbReference type="EMBL" id="JANEYT010000021">
    <property type="protein sequence ID" value="MCQ1058633.1"/>
    <property type="molecule type" value="Genomic_DNA"/>
</dbReference>
<comment type="caution">
    <text evidence="1">The sequence shown here is derived from an EMBL/GenBank/DDBJ whole genome shotgun (WGS) entry which is preliminary data.</text>
</comment>
<name>A0ABT1N1M0_9GAMM</name>
<organism evidence="1 2">
    <name type="scientific">Photobacterium pectinilyticum</name>
    <dbReference type="NCBI Taxonomy" id="2906793"/>
    <lineage>
        <taxon>Bacteria</taxon>
        <taxon>Pseudomonadati</taxon>
        <taxon>Pseudomonadota</taxon>
        <taxon>Gammaproteobacteria</taxon>
        <taxon>Vibrionales</taxon>
        <taxon>Vibrionaceae</taxon>
        <taxon>Photobacterium</taxon>
    </lineage>
</organism>
<dbReference type="SUPFAM" id="SSF51182">
    <property type="entry name" value="RmlC-like cupins"/>
    <property type="match status" value="1"/>
</dbReference>
<keyword evidence="2" id="KW-1185">Reference proteome</keyword>
<evidence type="ECO:0000313" key="1">
    <source>
        <dbReference type="EMBL" id="MCQ1058633.1"/>
    </source>
</evidence>
<evidence type="ECO:0000313" key="2">
    <source>
        <dbReference type="Proteomes" id="UP001524460"/>
    </source>
</evidence>
<dbReference type="CDD" id="cd02208">
    <property type="entry name" value="cupin_RmlC-like"/>
    <property type="match status" value="1"/>
</dbReference>
<accession>A0ABT1N1M0</accession>
<dbReference type="Gene3D" id="2.60.120.10">
    <property type="entry name" value="Jelly Rolls"/>
    <property type="match status" value="1"/>
</dbReference>
<dbReference type="Proteomes" id="UP001524460">
    <property type="component" value="Unassembled WGS sequence"/>
</dbReference>
<dbReference type="InterPro" id="IPR014710">
    <property type="entry name" value="RmlC-like_jellyroll"/>
</dbReference>
<sequence>MMSNVDLPANDILQVNTEVMNNGETRSRMKSCDGSGYIRTRYPNEEKGRWQNSHFHQTTFETYIVQSGSILYAELIKGELEIRKVTANEVITVKPGVPHNVFVYPNTDLHTVKHGAAQPDDWHACPELDRLIEAHVM</sequence>
<dbReference type="RefSeq" id="WP_255042597.1">
    <property type="nucleotide sequence ID" value="NZ_JANEYT010000021.1"/>
</dbReference>
<reference evidence="1 2" key="1">
    <citation type="submission" date="2022-07" db="EMBL/GenBank/DDBJ databases">
        <title>Photobacterium pectinilyticum sp. nov., a marine bacterium isolated from surface seawater of Qingdao offshore.</title>
        <authorList>
            <person name="Wang X."/>
        </authorList>
    </citation>
    <scope>NUCLEOTIDE SEQUENCE [LARGE SCALE GENOMIC DNA]</scope>
    <source>
        <strain evidence="1 2">ZSDE20</strain>
    </source>
</reference>
<dbReference type="InterPro" id="IPR011051">
    <property type="entry name" value="RmlC_Cupin_sf"/>
</dbReference>